<evidence type="ECO:0000313" key="3">
    <source>
        <dbReference type="Proteomes" id="UP000306791"/>
    </source>
</evidence>
<dbReference type="Gene3D" id="3.40.50.12080">
    <property type="match status" value="2"/>
</dbReference>
<organism evidence="2 3">
    <name type="scientific">Microbulbifer harenosus</name>
    <dbReference type="NCBI Taxonomy" id="2576840"/>
    <lineage>
        <taxon>Bacteria</taxon>
        <taxon>Pseudomonadati</taxon>
        <taxon>Pseudomonadota</taxon>
        <taxon>Gammaproteobacteria</taxon>
        <taxon>Cellvibrionales</taxon>
        <taxon>Microbulbiferaceae</taxon>
        <taxon>Microbulbifer</taxon>
    </lineage>
</organism>
<sequence>MKIVLVGNCQARPLAKILQSLNEEVQITDVAIVHLLKSEQFSEFESAFDSADIIISQLVFDNYPCDFVRTSFLKNRFDEKVITTLNLYFTGYTPDWFYIRIPGVGPLKGPMGDYQNRTIFESWKRGLSPELAVEHLESKGHNLQFFQSVTSSLEELRSRERIVDVKIAKHIEDTYLDERLFFTFNHPSTSLLVEYARRLMAVAGVPAVKSSMDHLPEMLNQFSPRVNPSLRANFLSSDAHFGVEYSCEESGMIKLGRRKKYEPTEMVHGFYEIYDRFSENFKLANYSGDIQISGI</sequence>
<comment type="caution">
    <text evidence="2">The sequence shown here is derived from an EMBL/GenBank/DDBJ whole genome shotgun (WGS) entry which is preliminary data.</text>
</comment>
<evidence type="ECO:0000313" key="2">
    <source>
        <dbReference type="EMBL" id="TLM80006.1"/>
    </source>
</evidence>
<proteinExistence type="predicted"/>
<reference evidence="2 3" key="1">
    <citation type="submission" date="2019-05" db="EMBL/GenBank/DDBJ databases">
        <title>Microbulbifer harenosus sp. nov., an alginate-degrading bacterium isolated from coastal sand.</title>
        <authorList>
            <person name="Huang H."/>
            <person name="Mo K."/>
            <person name="Bao S."/>
        </authorList>
    </citation>
    <scope>NUCLEOTIDE SEQUENCE [LARGE SCALE GENOMIC DNA]</scope>
    <source>
        <strain evidence="2 3">HB161719</strain>
    </source>
</reference>
<accession>A0ABY2UPX9</accession>
<dbReference type="EMBL" id="VANI01000001">
    <property type="protein sequence ID" value="TLM80006.1"/>
    <property type="molecule type" value="Genomic_DNA"/>
</dbReference>
<dbReference type="Proteomes" id="UP000306791">
    <property type="component" value="Unassembled WGS sequence"/>
</dbReference>
<keyword evidence="3" id="KW-1185">Reference proteome</keyword>
<name>A0ABY2UPX9_9GAMM</name>
<evidence type="ECO:0000259" key="1">
    <source>
        <dbReference type="Pfam" id="PF18588"/>
    </source>
</evidence>
<dbReference type="InterPro" id="IPR041307">
    <property type="entry name" value="WcbI"/>
</dbReference>
<feature type="domain" description="Polysaccharide biosynthesis enzyme WcbI" evidence="1">
    <location>
        <begin position="3"/>
        <end position="206"/>
    </location>
</feature>
<gene>
    <name evidence="2" type="ORF">FDY93_01125</name>
</gene>
<dbReference type="RefSeq" id="WP_138233891.1">
    <property type="nucleotide sequence ID" value="NZ_CP185860.1"/>
</dbReference>
<protein>
    <recommendedName>
        <fullName evidence="1">Polysaccharide biosynthesis enzyme WcbI domain-containing protein</fullName>
    </recommendedName>
</protein>
<dbReference type="Pfam" id="PF18588">
    <property type="entry name" value="WcbI"/>
    <property type="match status" value="1"/>
</dbReference>